<evidence type="ECO:0000313" key="2">
    <source>
        <dbReference type="EMBL" id="PIR92098.1"/>
    </source>
</evidence>
<dbReference type="InterPro" id="IPR000305">
    <property type="entry name" value="GIY-YIG_endonuc"/>
</dbReference>
<protein>
    <submittedName>
        <fullName evidence="2">Excinuclease ABC subunit C</fullName>
    </submittedName>
</protein>
<feature type="domain" description="GIY-YIG" evidence="1">
    <location>
        <begin position="1"/>
        <end position="56"/>
    </location>
</feature>
<accession>A0A2H0UZ54</accession>
<evidence type="ECO:0000313" key="3">
    <source>
        <dbReference type="Proteomes" id="UP000228510"/>
    </source>
</evidence>
<evidence type="ECO:0000259" key="1">
    <source>
        <dbReference type="PROSITE" id="PS50164"/>
    </source>
</evidence>
<sequence length="63" mass="7802">TNDLDDRMARHNQGKSQYTKSRVPWYLVYAERHETRGEAMKREYEIKKKKSKNYIKWLINNRK</sequence>
<dbReference type="Proteomes" id="UP000228510">
    <property type="component" value="Unassembled WGS sequence"/>
</dbReference>
<dbReference type="Pfam" id="PF01541">
    <property type="entry name" value="GIY-YIG"/>
    <property type="match status" value="1"/>
</dbReference>
<dbReference type="AlphaFoldDB" id="A0A2H0UZ54"/>
<organism evidence="2 3">
    <name type="scientific">Candidatus Falkowbacteria bacterium CG10_big_fil_rev_8_21_14_0_10_44_15</name>
    <dbReference type="NCBI Taxonomy" id="1974569"/>
    <lineage>
        <taxon>Bacteria</taxon>
        <taxon>Candidatus Falkowiibacteriota</taxon>
    </lineage>
</organism>
<reference evidence="3" key="1">
    <citation type="submission" date="2017-09" db="EMBL/GenBank/DDBJ databases">
        <title>Depth-based differentiation of microbial function through sediment-hosted aquifers and enrichment of novel symbionts in the deep terrestrial subsurface.</title>
        <authorList>
            <person name="Probst A.J."/>
            <person name="Ladd B."/>
            <person name="Jarett J.K."/>
            <person name="Geller-Mcgrath D.E."/>
            <person name="Sieber C.M.K."/>
            <person name="Emerson J.B."/>
            <person name="Anantharaman K."/>
            <person name="Thomas B.C."/>
            <person name="Malmstrom R."/>
            <person name="Stieglmeier M."/>
            <person name="Klingl A."/>
            <person name="Woyke T."/>
            <person name="Ryan C.M."/>
            <person name="Banfield J.F."/>
        </authorList>
    </citation>
    <scope>NUCLEOTIDE SEQUENCE [LARGE SCALE GENOMIC DNA]</scope>
</reference>
<dbReference type="SUPFAM" id="SSF82771">
    <property type="entry name" value="GIY-YIG endonuclease"/>
    <property type="match status" value="1"/>
</dbReference>
<comment type="caution">
    <text evidence="2">The sequence shown here is derived from an EMBL/GenBank/DDBJ whole genome shotgun (WGS) entry which is preliminary data.</text>
</comment>
<feature type="non-terminal residue" evidence="2">
    <location>
        <position position="1"/>
    </location>
</feature>
<dbReference type="PROSITE" id="PS50164">
    <property type="entry name" value="GIY_YIG"/>
    <property type="match status" value="1"/>
</dbReference>
<name>A0A2H0UZ54_9BACT</name>
<dbReference type="Gene3D" id="3.40.1440.10">
    <property type="entry name" value="GIY-YIG endonuclease"/>
    <property type="match status" value="1"/>
</dbReference>
<dbReference type="InterPro" id="IPR035901">
    <property type="entry name" value="GIY-YIG_endonuc_sf"/>
</dbReference>
<proteinExistence type="predicted"/>
<dbReference type="EMBL" id="PFAT01000045">
    <property type="protein sequence ID" value="PIR92098.1"/>
    <property type="molecule type" value="Genomic_DNA"/>
</dbReference>
<gene>
    <name evidence="2" type="ORF">COU01_03615</name>
</gene>